<dbReference type="Proteomes" id="UP000596742">
    <property type="component" value="Unassembled WGS sequence"/>
</dbReference>
<keyword evidence="1" id="KW-1133">Transmembrane helix</keyword>
<dbReference type="EMBL" id="UYJE01000048">
    <property type="protein sequence ID" value="VDH89577.1"/>
    <property type="molecule type" value="Genomic_DNA"/>
</dbReference>
<accession>A0A8B6BG60</accession>
<evidence type="ECO:0000313" key="2">
    <source>
        <dbReference type="EMBL" id="VDH89577.1"/>
    </source>
</evidence>
<dbReference type="AlphaFoldDB" id="A0A8B6BG60"/>
<proteinExistence type="predicted"/>
<organism evidence="2 3">
    <name type="scientific">Mytilus galloprovincialis</name>
    <name type="common">Mediterranean mussel</name>
    <dbReference type="NCBI Taxonomy" id="29158"/>
    <lineage>
        <taxon>Eukaryota</taxon>
        <taxon>Metazoa</taxon>
        <taxon>Spiralia</taxon>
        <taxon>Lophotrochozoa</taxon>
        <taxon>Mollusca</taxon>
        <taxon>Bivalvia</taxon>
        <taxon>Autobranchia</taxon>
        <taxon>Pteriomorphia</taxon>
        <taxon>Mytilida</taxon>
        <taxon>Mytiloidea</taxon>
        <taxon>Mytilidae</taxon>
        <taxon>Mytilinae</taxon>
        <taxon>Mytilus</taxon>
    </lineage>
</organism>
<evidence type="ECO:0000256" key="1">
    <source>
        <dbReference type="SAM" id="Phobius"/>
    </source>
</evidence>
<sequence>MDCYCGVKGDKMMKANETDCDMPCHGNETQMCGGIYRLSVYEIFFEKITTSSHPMTSLADTTTDFKRSTRVDLSSPLTSFADTTTDLKHSTQMDLSSHRTSLADTTTNLMRSTQTDLSSVKPSHTDQGNSAYSSLRSSVLTSAKWTSVESFSSKTTTTETWTQVSTDTSNSECACPCEYVSVVNKTKEELIAIATKDLYIDKTQTSTYKNSKKSAEDHRGSSRNIGIVGVLVISIIMSLLVLVDCINGPFQQMGVCVTKNKNTTHH</sequence>
<comment type="caution">
    <text evidence="2">The sequence shown here is derived from an EMBL/GenBank/DDBJ whole genome shotgun (WGS) entry which is preliminary data.</text>
</comment>
<keyword evidence="3" id="KW-1185">Reference proteome</keyword>
<reference evidence="2" key="1">
    <citation type="submission" date="2018-11" db="EMBL/GenBank/DDBJ databases">
        <authorList>
            <person name="Alioto T."/>
            <person name="Alioto T."/>
        </authorList>
    </citation>
    <scope>NUCLEOTIDE SEQUENCE</scope>
</reference>
<evidence type="ECO:0008006" key="4">
    <source>
        <dbReference type="Google" id="ProtNLM"/>
    </source>
</evidence>
<keyword evidence="1" id="KW-0812">Transmembrane</keyword>
<protein>
    <recommendedName>
        <fullName evidence="4">WSC domain-containing protein</fullName>
    </recommendedName>
</protein>
<evidence type="ECO:0000313" key="3">
    <source>
        <dbReference type="Proteomes" id="UP000596742"/>
    </source>
</evidence>
<dbReference type="OrthoDB" id="6157674at2759"/>
<feature type="transmembrane region" description="Helical" evidence="1">
    <location>
        <begin position="225"/>
        <end position="243"/>
    </location>
</feature>
<keyword evidence="1" id="KW-0472">Membrane</keyword>
<name>A0A8B6BG60_MYTGA</name>
<gene>
    <name evidence="2" type="ORF">MGAL_10B074391</name>
</gene>